<gene>
    <name evidence="2" type="ORF">BGL_2c06020</name>
</gene>
<keyword evidence="3" id="KW-1185">Reference proteome</keyword>
<feature type="transmembrane region" description="Helical" evidence="1">
    <location>
        <begin position="118"/>
        <end position="142"/>
    </location>
</feature>
<keyword evidence="1" id="KW-0472">Membrane</keyword>
<dbReference type="HOGENOM" id="CLU_092420_2_0_4"/>
<evidence type="ECO:0000256" key="1">
    <source>
        <dbReference type="SAM" id="Phobius"/>
    </source>
</evidence>
<evidence type="ECO:0000313" key="2">
    <source>
        <dbReference type="EMBL" id="AJK48686.1"/>
    </source>
</evidence>
<dbReference type="Proteomes" id="UP000031838">
    <property type="component" value="Chromosome 2"/>
</dbReference>
<proteinExistence type="predicted"/>
<dbReference type="AlphaFoldDB" id="A0A0B6S8U9"/>
<keyword evidence="1" id="KW-0812">Transmembrane</keyword>
<name>A0A0B6S8U9_BURPL</name>
<dbReference type="EMBL" id="CP002581">
    <property type="protein sequence ID" value="AJK48686.1"/>
    <property type="molecule type" value="Genomic_DNA"/>
</dbReference>
<organism evidence="2 3">
    <name type="scientific">Burkholderia plantarii</name>
    <dbReference type="NCBI Taxonomy" id="41899"/>
    <lineage>
        <taxon>Bacteria</taxon>
        <taxon>Pseudomonadati</taxon>
        <taxon>Pseudomonadota</taxon>
        <taxon>Betaproteobacteria</taxon>
        <taxon>Burkholderiales</taxon>
        <taxon>Burkholderiaceae</taxon>
        <taxon>Burkholderia</taxon>
    </lineage>
</organism>
<feature type="transmembrane region" description="Helical" evidence="1">
    <location>
        <begin position="22"/>
        <end position="43"/>
    </location>
</feature>
<keyword evidence="1" id="KW-1133">Transmembrane helix</keyword>
<reference evidence="3" key="1">
    <citation type="submission" date="2011-03" db="EMBL/GenBank/DDBJ databases">
        <authorList>
            <person name="Voget S."/>
            <person name="Streit W.R."/>
            <person name="Jaeger K.E."/>
            <person name="Daniel R."/>
        </authorList>
    </citation>
    <scope>NUCLEOTIDE SEQUENCE [LARGE SCALE GENOMIC DNA]</scope>
    <source>
        <strain evidence="3">PG1</strain>
    </source>
</reference>
<sequence>MRFLLAFLPALSFFVMQRIAGAHLALVVAALAAAGRIAFCLVVRRTGVRAFDLGSLLIFGGLAAWEQLTGASLSFAEIRLVIDAGLMLVALISVLAGRPFTLQYVERGTPTHPRLLQAHAGISAAWAAAFAGMDMIDFVWIVHPGWPQVALLGATALLGFAALRFTRWYPRRLGLRAAAAPR</sequence>
<accession>A0A0B6S8U9</accession>
<evidence type="ECO:0008006" key="4">
    <source>
        <dbReference type="Google" id="ProtNLM"/>
    </source>
</evidence>
<reference evidence="2 3" key="2">
    <citation type="journal article" date="2016" name="Appl. Microbiol. Biotechnol.">
        <title>Mutations improving production and secretion of extracellular lipase by Burkholderia glumae PG1.</title>
        <authorList>
            <person name="Knapp A."/>
            <person name="Voget S."/>
            <person name="Gao R."/>
            <person name="Zaburannyi N."/>
            <person name="Krysciak D."/>
            <person name="Breuer M."/>
            <person name="Hauer B."/>
            <person name="Streit W.R."/>
            <person name="Muller R."/>
            <person name="Daniel R."/>
            <person name="Jaeger K.E."/>
        </authorList>
    </citation>
    <scope>NUCLEOTIDE SEQUENCE [LARGE SCALE GENOMIC DNA]</scope>
    <source>
        <strain evidence="2 3">PG1</strain>
    </source>
</reference>
<feature type="transmembrane region" description="Helical" evidence="1">
    <location>
        <begin position="50"/>
        <end position="68"/>
    </location>
</feature>
<feature type="transmembrane region" description="Helical" evidence="1">
    <location>
        <begin position="80"/>
        <end position="97"/>
    </location>
</feature>
<protein>
    <recommendedName>
        <fullName evidence="4">Transmembrane protein</fullName>
    </recommendedName>
</protein>
<dbReference type="KEGG" id="bgp:BGL_2c06020"/>
<evidence type="ECO:0000313" key="3">
    <source>
        <dbReference type="Proteomes" id="UP000031838"/>
    </source>
</evidence>
<feature type="transmembrane region" description="Helical" evidence="1">
    <location>
        <begin position="148"/>
        <end position="166"/>
    </location>
</feature>
<dbReference type="RefSeq" id="WP_123863692.1">
    <property type="nucleotide sequence ID" value="NZ_CP002581.1"/>
</dbReference>